<dbReference type="Pfam" id="PF12663">
    <property type="entry name" value="DUF3788"/>
    <property type="match status" value="1"/>
</dbReference>
<evidence type="ECO:0000313" key="1">
    <source>
        <dbReference type="EMBL" id="RLL09671.1"/>
    </source>
</evidence>
<dbReference type="AlphaFoldDB" id="A0A498CPW1"/>
<organism evidence="1 2">
    <name type="scientific">Anaerotruncus massiliensis</name>
    <name type="common">ex Liu et al. 2021</name>
    <dbReference type="NCBI Taxonomy" id="2321404"/>
    <lineage>
        <taxon>Bacteria</taxon>
        <taxon>Bacillati</taxon>
        <taxon>Bacillota</taxon>
        <taxon>Clostridia</taxon>
        <taxon>Eubacteriales</taxon>
        <taxon>Oscillospiraceae</taxon>
        <taxon>Anaerotruncus</taxon>
    </lineage>
</organism>
<keyword evidence="2" id="KW-1185">Reference proteome</keyword>
<protein>
    <submittedName>
        <fullName evidence="1">DUF3788 domain-containing protein</fullName>
    </submittedName>
</protein>
<comment type="caution">
    <text evidence="1">The sequence shown here is derived from an EMBL/GenBank/DDBJ whole genome shotgun (WGS) entry which is preliminary data.</text>
</comment>
<evidence type="ECO:0000313" key="2">
    <source>
        <dbReference type="Proteomes" id="UP000276301"/>
    </source>
</evidence>
<accession>A0A498CPW1</accession>
<dbReference type="RefSeq" id="WP_121587162.1">
    <property type="nucleotide sequence ID" value="NZ_RCHT01000019.1"/>
</dbReference>
<dbReference type="EMBL" id="RCHT01000019">
    <property type="protein sequence ID" value="RLL09671.1"/>
    <property type="molecule type" value="Genomic_DNA"/>
</dbReference>
<dbReference type="InterPro" id="IPR024265">
    <property type="entry name" value="DUF3788"/>
</dbReference>
<sequence length="141" mass="15741">MAWKDTYPKDRAPSAEEIDACVGSPLWGALCRTVEETYGAAPRIEYSCCSMAPGWNVKYKKGGRALCTLYPNEGYFSCMVVVGERVLPEAELLVIACDPYTQELFRNTKVSMGGKWLYIDVKSEPVLRDTLRFISLRAAGK</sequence>
<reference evidence="1 2" key="1">
    <citation type="submission" date="2018-10" db="EMBL/GenBank/DDBJ databases">
        <title>Anaerotruncus faecis sp. nov., isolated from human feces.</title>
        <authorList>
            <person name="Wang Y.-J."/>
        </authorList>
    </citation>
    <scope>NUCLEOTIDE SEQUENCE [LARGE SCALE GENOMIC DNA]</scope>
    <source>
        <strain evidence="1 2">22A2-44</strain>
    </source>
</reference>
<dbReference type="Proteomes" id="UP000276301">
    <property type="component" value="Unassembled WGS sequence"/>
</dbReference>
<gene>
    <name evidence="1" type="ORF">D4A47_09935</name>
</gene>
<name>A0A498CPW1_9FIRM</name>
<proteinExistence type="predicted"/>